<evidence type="ECO:0000313" key="19">
    <source>
        <dbReference type="Proteomes" id="UP000801492"/>
    </source>
</evidence>
<keyword evidence="5" id="KW-0507">mRNA processing</keyword>
<organism evidence="18 19">
    <name type="scientific">Ignelater luminosus</name>
    <name type="common">Cucubano</name>
    <name type="synonym">Pyrophorus luminosus</name>
    <dbReference type="NCBI Taxonomy" id="2038154"/>
    <lineage>
        <taxon>Eukaryota</taxon>
        <taxon>Metazoa</taxon>
        <taxon>Ecdysozoa</taxon>
        <taxon>Arthropoda</taxon>
        <taxon>Hexapoda</taxon>
        <taxon>Insecta</taxon>
        <taxon>Pterygota</taxon>
        <taxon>Neoptera</taxon>
        <taxon>Endopterygota</taxon>
        <taxon>Coleoptera</taxon>
        <taxon>Polyphaga</taxon>
        <taxon>Elateriformia</taxon>
        <taxon>Elateroidea</taxon>
        <taxon>Elateridae</taxon>
        <taxon>Agrypninae</taxon>
        <taxon>Pyrophorini</taxon>
        <taxon>Ignelater</taxon>
    </lineage>
</organism>
<comment type="subcellular location">
    <subcellularLocation>
        <location evidence="2">Mitochondrion matrix</location>
    </subcellularLocation>
</comment>
<sequence length="794" mass="89480">MFLIVDLCRYKPIIIVLALAGVVVSSLLLWGTTLLEVQILEVFYGTLMAAEVAYYTYIYAKVPKEYYAQVTSHTRAAILAGRCFSAVLAQVLVEFNILDYRGLNYVGLSAMISAVIWSLLLPSVPKSIYFHQDPEKQVLTSKKGKYQTAFVLMKNHFLESFSNRYVAKWSVWWALSTCGFIQIQAYIQPLWSEIHSGSDSSLHNGTVEALLTLVGCLGALSTGFMKTDWKKKGELVLSICSILSGTVLLISSQTQYILVSYACYIAFGGFYHFVITIASSEVAKYILEDSYGLVFGLNTLIALILQTLTTLCLVTGDIGWALNPRDQHLAYGIYHLGIAVIFITIGIVLEREYNIIINSPWIDAVTLPTSILANFPVYPTKYETVFTEKHLSDFVWYKSENKADWTQIGSGFVFMPRNEDINSYLKINCIPKNQTSVGPTAEAVSDVKVEASPGFCPFENRHQFTKQRATGKEFRVVTYNILADLYCDSDFSRTTLYPYCPPYALNIDYRKQLILKELIDYNADIICLQELDKKVYLHDLEPVFSSLDYESTFQLKGGLVAEGLACIFNRNRFKHVESNSIVLGEELNKNPLFADIWEKVSQNEKLAERVLQRTTAVQTTCLQSIEHNEIVLVANTHLYFHPDADHIRLLQGGLAIRYVADIIEKLKSKTNHRISLIFCGDFNSVPECGIYQLYTTGSVAETFIDWESNKEEAVRNLSLSQPYQLASACGTPQFTNYTAGFAGCLDYIFYDRNKLQVAQVIPLPSNEELMQHVALPSIVFPSDHIALVSDLKWL</sequence>
<feature type="transmembrane region" description="Helical" evidence="15">
    <location>
        <begin position="328"/>
        <end position="349"/>
    </location>
</feature>
<evidence type="ECO:0000256" key="1">
    <source>
        <dbReference type="ARBA" id="ARBA00001946"/>
    </source>
</evidence>
<feature type="transmembrane region" description="Helical" evidence="15">
    <location>
        <begin position="12"/>
        <end position="30"/>
    </location>
</feature>
<evidence type="ECO:0000256" key="6">
    <source>
        <dbReference type="ARBA" id="ARBA00022722"/>
    </source>
</evidence>
<dbReference type="Gene3D" id="1.20.1250.20">
    <property type="entry name" value="MFS general substrate transporter like domains"/>
    <property type="match status" value="1"/>
</dbReference>
<dbReference type="GO" id="GO:0046872">
    <property type="term" value="F:metal ion binding"/>
    <property type="evidence" value="ECO:0007669"/>
    <property type="project" value="UniProtKB-KW"/>
</dbReference>
<evidence type="ECO:0000256" key="8">
    <source>
        <dbReference type="ARBA" id="ARBA00022801"/>
    </source>
</evidence>
<dbReference type="SUPFAM" id="SSF103473">
    <property type="entry name" value="MFS general substrate transporter"/>
    <property type="match status" value="1"/>
</dbReference>
<proteinExistence type="inferred from homology"/>
<dbReference type="Pfam" id="PF03372">
    <property type="entry name" value="Exo_endo_phos"/>
    <property type="match status" value="1"/>
</dbReference>
<keyword evidence="12" id="KW-0496">Mitochondrion</keyword>
<accession>A0A8K0G8D9</accession>
<dbReference type="OrthoDB" id="412787at2759"/>
<evidence type="ECO:0000259" key="16">
    <source>
        <dbReference type="Pfam" id="PF03372"/>
    </source>
</evidence>
<evidence type="ECO:0000256" key="2">
    <source>
        <dbReference type="ARBA" id="ARBA00004305"/>
    </source>
</evidence>
<feature type="transmembrane region" description="Helical" evidence="15">
    <location>
        <begin position="42"/>
        <end position="60"/>
    </location>
</feature>
<evidence type="ECO:0000256" key="9">
    <source>
        <dbReference type="ARBA" id="ARBA00022839"/>
    </source>
</evidence>
<keyword evidence="8" id="KW-0378">Hydrolase</keyword>
<keyword evidence="19" id="KW-1185">Reference proteome</keyword>
<dbReference type="Proteomes" id="UP000801492">
    <property type="component" value="Unassembled WGS sequence"/>
</dbReference>
<dbReference type="GO" id="GO:0004535">
    <property type="term" value="F:poly(A)-specific ribonuclease activity"/>
    <property type="evidence" value="ECO:0007669"/>
    <property type="project" value="UniProtKB-ARBA"/>
</dbReference>
<dbReference type="GO" id="GO:0005759">
    <property type="term" value="C:mitochondrial matrix"/>
    <property type="evidence" value="ECO:0007669"/>
    <property type="project" value="UniProtKB-SubCell"/>
</dbReference>
<keyword evidence="4" id="KW-0597">Phosphoprotein</keyword>
<dbReference type="CDD" id="cd06174">
    <property type="entry name" value="MFS"/>
    <property type="match status" value="1"/>
</dbReference>
<feature type="transmembrane region" description="Helical" evidence="15">
    <location>
        <begin position="207"/>
        <end position="223"/>
    </location>
</feature>
<name>A0A8K0G8D9_IGNLU</name>
<evidence type="ECO:0000256" key="5">
    <source>
        <dbReference type="ARBA" id="ARBA00022664"/>
    </source>
</evidence>
<dbReference type="InterPro" id="IPR005135">
    <property type="entry name" value="Endo/exonuclease/phosphatase"/>
</dbReference>
<evidence type="ECO:0000256" key="4">
    <source>
        <dbReference type="ARBA" id="ARBA00022553"/>
    </source>
</evidence>
<dbReference type="Gene3D" id="3.60.10.10">
    <property type="entry name" value="Endonuclease/exonuclease/phosphatase"/>
    <property type="match status" value="1"/>
</dbReference>
<comment type="cofactor">
    <cofactor evidence="1">
        <name>Mg(2+)</name>
        <dbReference type="ChEBI" id="CHEBI:18420"/>
    </cofactor>
</comment>
<keyword evidence="7" id="KW-0479">Metal-binding</keyword>
<keyword evidence="11" id="KW-0809">Transit peptide</keyword>
<keyword evidence="15" id="KW-0472">Membrane</keyword>
<dbReference type="InterPro" id="IPR036259">
    <property type="entry name" value="MFS_trans_sf"/>
</dbReference>
<feature type="domain" description="2',5'-phosphodiesterase 12-like N-terminal" evidence="17">
    <location>
        <begin position="360"/>
        <end position="450"/>
    </location>
</feature>
<keyword evidence="15" id="KW-1133">Transmembrane helix</keyword>
<feature type="transmembrane region" description="Helical" evidence="15">
    <location>
        <begin position="169"/>
        <end position="187"/>
    </location>
</feature>
<evidence type="ECO:0000256" key="3">
    <source>
        <dbReference type="ARBA" id="ARBA00005773"/>
    </source>
</evidence>
<feature type="transmembrane region" description="Helical" evidence="15">
    <location>
        <begin position="258"/>
        <end position="279"/>
    </location>
</feature>
<dbReference type="SUPFAM" id="SSF56219">
    <property type="entry name" value="DNase I-like"/>
    <property type="match status" value="1"/>
</dbReference>
<keyword evidence="15" id="KW-0812">Transmembrane</keyword>
<feature type="transmembrane region" description="Helical" evidence="15">
    <location>
        <begin position="291"/>
        <end position="316"/>
    </location>
</feature>
<dbReference type="FunFam" id="3.60.10.10:FF:000018">
    <property type="entry name" value="2',5'-phosphodiesterase 12"/>
    <property type="match status" value="1"/>
</dbReference>
<evidence type="ECO:0000256" key="13">
    <source>
        <dbReference type="ARBA" id="ARBA00072755"/>
    </source>
</evidence>
<dbReference type="EMBL" id="VTPC01005926">
    <property type="protein sequence ID" value="KAF2895425.1"/>
    <property type="molecule type" value="Genomic_DNA"/>
</dbReference>
<comment type="caution">
    <text evidence="18">The sequence shown here is derived from an EMBL/GenBank/DDBJ whole genome shotgun (WGS) entry which is preliminary data.</text>
</comment>
<evidence type="ECO:0000256" key="10">
    <source>
        <dbReference type="ARBA" id="ARBA00022842"/>
    </source>
</evidence>
<evidence type="ECO:0000259" key="17">
    <source>
        <dbReference type="Pfam" id="PF21171"/>
    </source>
</evidence>
<dbReference type="InterPro" id="IPR036691">
    <property type="entry name" value="Endo/exonu/phosph_ase_sf"/>
</dbReference>
<dbReference type="NCBIfam" id="TIGR00806">
    <property type="entry name" value="rfc"/>
    <property type="match status" value="1"/>
</dbReference>
<feature type="domain" description="Endonuclease/exonuclease/phosphatase" evidence="16">
    <location>
        <begin position="477"/>
        <end position="784"/>
    </location>
</feature>
<gene>
    <name evidence="18" type="ORF">ILUMI_10747</name>
</gene>
<feature type="transmembrane region" description="Helical" evidence="15">
    <location>
        <begin position="105"/>
        <end position="124"/>
    </location>
</feature>
<comment type="similarity">
    <text evidence="3">Belongs to the reduced folate carrier (RFC) transporter (TC 2.A.48) family.</text>
</comment>
<protein>
    <recommendedName>
        <fullName evidence="13">2',5'-phosphodiesterase 12</fullName>
    </recommendedName>
    <alternativeName>
        <fullName evidence="14">Mitochondrial deadenylase</fullName>
    </alternativeName>
</protein>
<dbReference type="PANTHER" id="PTHR10686:SF18">
    <property type="entry name" value="IP11787P-RELATED"/>
    <property type="match status" value="1"/>
</dbReference>
<dbReference type="GO" id="GO:0006397">
    <property type="term" value="P:mRNA processing"/>
    <property type="evidence" value="ECO:0007669"/>
    <property type="project" value="UniProtKB-KW"/>
</dbReference>
<keyword evidence="10" id="KW-0460">Magnesium</keyword>
<feature type="transmembrane region" description="Helical" evidence="15">
    <location>
        <begin position="72"/>
        <end position="93"/>
    </location>
</feature>
<dbReference type="GO" id="GO:0090482">
    <property type="term" value="F:vitamin transmembrane transporter activity"/>
    <property type="evidence" value="ECO:0007669"/>
    <property type="project" value="InterPro"/>
</dbReference>
<evidence type="ECO:0000313" key="18">
    <source>
        <dbReference type="EMBL" id="KAF2895425.1"/>
    </source>
</evidence>
<keyword evidence="6" id="KW-0540">Nuclease</keyword>
<dbReference type="InterPro" id="IPR048821">
    <property type="entry name" value="PDE12-like_N"/>
</dbReference>
<keyword evidence="9" id="KW-0269">Exonuclease</keyword>
<dbReference type="InterPro" id="IPR002666">
    <property type="entry name" value="Folate_carrier"/>
</dbReference>
<evidence type="ECO:0000256" key="14">
    <source>
        <dbReference type="ARBA" id="ARBA00083541"/>
    </source>
</evidence>
<evidence type="ECO:0000256" key="7">
    <source>
        <dbReference type="ARBA" id="ARBA00022723"/>
    </source>
</evidence>
<dbReference type="AlphaFoldDB" id="A0A8K0G8D9"/>
<evidence type="ECO:0000256" key="15">
    <source>
        <dbReference type="SAM" id="Phobius"/>
    </source>
</evidence>
<dbReference type="Pfam" id="PF21171">
    <property type="entry name" value="PDE12-like_N"/>
    <property type="match status" value="1"/>
</dbReference>
<dbReference type="Pfam" id="PF01770">
    <property type="entry name" value="Folate_carrier"/>
    <property type="match status" value="1"/>
</dbReference>
<dbReference type="GO" id="GO:0005886">
    <property type="term" value="C:plasma membrane"/>
    <property type="evidence" value="ECO:0007669"/>
    <property type="project" value="TreeGrafter"/>
</dbReference>
<reference evidence="18" key="1">
    <citation type="submission" date="2019-08" db="EMBL/GenBank/DDBJ databases">
        <title>The genome of the North American firefly Photinus pyralis.</title>
        <authorList>
            <consortium name="Photinus pyralis genome working group"/>
            <person name="Fallon T.R."/>
            <person name="Sander Lower S.E."/>
            <person name="Weng J.-K."/>
        </authorList>
    </citation>
    <scope>NUCLEOTIDE SEQUENCE</scope>
    <source>
        <strain evidence="18">TRF0915ILg1</strain>
        <tissue evidence="18">Whole body</tissue>
    </source>
</reference>
<evidence type="ECO:0000256" key="12">
    <source>
        <dbReference type="ARBA" id="ARBA00023128"/>
    </source>
</evidence>
<evidence type="ECO:0000256" key="11">
    <source>
        <dbReference type="ARBA" id="ARBA00022946"/>
    </source>
</evidence>
<dbReference type="PANTHER" id="PTHR10686">
    <property type="entry name" value="FOLATE TRANSPORTER"/>
    <property type="match status" value="1"/>
</dbReference>